<keyword evidence="3" id="KW-1185">Reference proteome</keyword>
<evidence type="ECO:0000313" key="3">
    <source>
        <dbReference type="Proteomes" id="UP001476807"/>
    </source>
</evidence>
<protein>
    <recommendedName>
        <fullName evidence="4">PorT family protein</fullName>
    </recommendedName>
</protein>
<proteinExistence type="predicted"/>
<keyword evidence="1" id="KW-0732">Signal</keyword>
<dbReference type="Proteomes" id="UP001476807">
    <property type="component" value="Unassembled WGS sequence"/>
</dbReference>
<evidence type="ECO:0000313" key="2">
    <source>
        <dbReference type="EMBL" id="MER2997148.1"/>
    </source>
</evidence>
<comment type="caution">
    <text evidence="2">The sequence shown here is derived from an EMBL/GenBank/DDBJ whole genome shotgun (WGS) entry which is preliminary data.</text>
</comment>
<sequence>MSKLFTLLFIFFSVSFFHVSAQVNLFEKGYIVQNGDTVSGYLKNAPDLELTQSIEFKDNPAATSTTTYTPQQITSFTFEGTGIVHHVVTADIIKGNTTHQVERFAKLLLSGYTTLYKLELPADELSIELQKQNTFVYVLKKDAAYHTLGVYETYNNLTLRTNNRYRVILRALFTDCETYDDNLDRLSFNDKSIIQEVRKYNTCKSPASVTKVHIIKPEPLIKHGFEGSYAKGSISDEKNYTGEGYAFGYFWDIMHTDKSRHLSGKLGIGIMLYDYKDISSRDEPITESEIYLRFPVALQYNIIQDLKSDFVPFINFGATALLTDELQMMQSVSIGMYYDRLRISAGIENTRFTKGLTLLNLGVGIRLDNALAK</sequence>
<gene>
    <name evidence="2" type="ORF">ABS362_06290</name>
</gene>
<feature type="chain" id="PRO_5045138873" description="PorT family protein" evidence="1">
    <location>
        <begin position="22"/>
        <end position="373"/>
    </location>
</feature>
<evidence type="ECO:0008006" key="4">
    <source>
        <dbReference type="Google" id="ProtNLM"/>
    </source>
</evidence>
<dbReference type="EMBL" id="JBEOKT010000004">
    <property type="protein sequence ID" value="MER2997148.1"/>
    <property type="molecule type" value="Genomic_DNA"/>
</dbReference>
<organism evidence="2 3">
    <name type="scientific">Pontibacter populi</name>
    <dbReference type="NCBI Taxonomy" id="890055"/>
    <lineage>
        <taxon>Bacteria</taxon>
        <taxon>Pseudomonadati</taxon>
        <taxon>Bacteroidota</taxon>
        <taxon>Cytophagia</taxon>
        <taxon>Cytophagales</taxon>
        <taxon>Hymenobacteraceae</taxon>
        <taxon>Pontibacter</taxon>
    </lineage>
</organism>
<accession>A0ABV1RRY1</accession>
<evidence type="ECO:0000256" key="1">
    <source>
        <dbReference type="SAM" id="SignalP"/>
    </source>
</evidence>
<name>A0ABV1RRY1_9BACT</name>
<reference evidence="2 3" key="1">
    <citation type="submission" date="2024-06" db="EMBL/GenBank/DDBJ databases">
        <title>Pontibacter populi HYL7-15.</title>
        <authorList>
            <person name="Kim M.K."/>
        </authorList>
    </citation>
    <scope>NUCLEOTIDE SEQUENCE [LARGE SCALE GENOMIC DNA]</scope>
    <source>
        <strain evidence="2 3">HYL7-15</strain>
    </source>
</reference>
<feature type="signal peptide" evidence="1">
    <location>
        <begin position="1"/>
        <end position="21"/>
    </location>
</feature>
<dbReference type="RefSeq" id="WP_350411532.1">
    <property type="nucleotide sequence ID" value="NZ_JBEOKT010000004.1"/>
</dbReference>